<evidence type="ECO:0000313" key="1">
    <source>
        <dbReference type="EMBL" id="CAG9939635.1"/>
    </source>
</evidence>
<sequence length="69" mass="8104">MDIFMTVWGAVRGWYKSLPGIVLWPLGIAGAMWLFEPETRRTAIRLFRKSMEHEEVRRIVFHAIFGPEV</sequence>
<reference evidence="1" key="2">
    <citation type="submission" date="2021-10" db="EMBL/GenBank/DDBJ databases">
        <authorList>
            <person name="Piombo E."/>
        </authorList>
    </citation>
    <scope>NUCLEOTIDE SEQUENCE</scope>
</reference>
<proteinExistence type="predicted"/>
<gene>
    <name evidence="1" type="ORF">CRV2_00009960</name>
</gene>
<accession>A0ACA9TFJ5</accession>
<organism evidence="1 2">
    <name type="scientific">Clonostachys rosea f. rosea IK726</name>
    <dbReference type="NCBI Taxonomy" id="1349383"/>
    <lineage>
        <taxon>Eukaryota</taxon>
        <taxon>Fungi</taxon>
        <taxon>Dikarya</taxon>
        <taxon>Ascomycota</taxon>
        <taxon>Pezizomycotina</taxon>
        <taxon>Sordariomycetes</taxon>
        <taxon>Hypocreomycetidae</taxon>
        <taxon>Hypocreales</taxon>
        <taxon>Bionectriaceae</taxon>
        <taxon>Clonostachys</taxon>
    </lineage>
</organism>
<keyword evidence="2" id="KW-1185">Reference proteome</keyword>
<dbReference type="Proteomes" id="UP000836387">
    <property type="component" value="Unassembled WGS sequence"/>
</dbReference>
<evidence type="ECO:0000313" key="2">
    <source>
        <dbReference type="Proteomes" id="UP000836387"/>
    </source>
</evidence>
<dbReference type="EMBL" id="CADEHS020000004">
    <property type="protein sequence ID" value="CAG9939635.1"/>
    <property type="molecule type" value="Genomic_DNA"/>
</dbReference>
<comment type="caution">
    <text evidence="1">The sequence shown here is derived from an EMBL/GenBank/DDBJ whole genome shotgun (WGS) entry which is preliminary data.</text>
</comment>
<name>A0ACA9TFJ5_BIOOC</name>
<protein>
    <submittedName>
        <fullName evidence="1">Uncharacterized protein</fullName>
    </submittedName>
</protein>
<reference evidence="1" key="1">
    <citation type="submission" date="2020-04" db="EMBL/GenBank/DDBJ databases">
        <authorList>
            <person name="Broberg M."/>
        </authorList>
    </citation>
    <scope>NUCLEOTIDE SEQUENCE</scope>
</reference>